<proteinExistence type="predicted"/>
<dbReference type="EMBL" id="WKKV01000014">
    <property type="protein sequence ID" value="MSE04016.1"/>
    <property type="molecule type" value="Genomic_DNA"/>
</dbReference>
<reference evidence="2" key="1">
    <citation type="submission" date="2019-11" db="EMBL/GenBank/DDBJ databases">
        <title>Draft Genome Sequence of Plant Growth-Promoting Rhizosphere-Associated Bacteria.</title>
        <authorList>
            <person name="Vasilyev I.Y."/>
            <person name="Radchenko V."/>
            <person name="Ilnitskaya E.V."/>
        </authorList>
    </citation>
    <scope>NUCLEOTIDE SEQUENCE</scope>
    <source>
        <strain evidence="2">VRA_517_n</strain>
    </source>
</reference>
<protein>
    <recommendedName>
        <fullName evidence="3">2-methylcitrate dehydratase</fullName>
    </recommendedName>
</protein>
<name>A0A6A8LKM6_BACVE</name>
<feature type="region of interest" description="Disordered" evidence="1">
    <location>
        <begin position="187"/>
        <end position="230"/>
    </location>
</feature>
<evidence type="ECO:0000256" key="1">
    <source>
        <dbReference type="SAM" id="MobiDB-lite"/>
    </source>
</evidence>
<comment type="caution">
    <text evidence="2">The sequence shown here is derived from an EMBL/GenBank/DDBJ whole genome shotgun (WGS) entry which is preliminary data.</text>
</comment>
<gene>
    <name evidence="2" type="ORF">GKC39_18410</name>
</gene>
<evidence type="ECO:0008006" key="3">
    <source>
        <dbReference type="Google" id="ProtNLM"/>
    </source>
</evidence>
<evidence type="ECO:0000313" key="2">
    <source>
        <dbReference type="EMBL" id="MSE04016.1"/>
    </source>
</evidence>
<dbReference type="AlphaFoldDB" id="A0A6A8LKM6"/>
<sequence length="230" mass="26118">MSFVDFKGIVKKVNHKPKGITEVVLEVPTKEVGSGIQNLAEMIDKDVQAQLESEVVQFNVQVNALTDRPIINYTVGSDGIVKVADPEPEQLEANLGLPKEKPKIEEVTEEIERKVVDSFITEDMAPILDGFPVYITEMAKRRIEGESYQKIANDYVIYEESLINLINEYRKEVAPYAQAWWDWKQDQEAEAEPMEKQAPRVPLDEADKSEPSIEDEKKDENKDEDEHGAA</sequence>
<organism evidence="2">
    <name type="scientific">Bacillus velezensis</name>
    <dbReference type="NCBI Taxonomy" id="492670"/>
    <lineage>
        <taxon>Bacteria</taxon>
        <taxon>Bacillati</taxon>
        <taxon>Bacillota</taxon>
        <taxon>Bacilli</taxon>
        <taxon>Bacillales</taxon>
        <taxon>Bacillaceae</taxon>
        <taxon>Bacillus</taxon>
        <taxon>Bacillus amyloliquefaciens group</taxon>
    </lineage>
</organism>
<dbReference type="RefSeq" id="WP_154303260.1">
    <property type="nucleotide sequence ID" value="NZ_WKKV01000014.1"/>
</dbReference>
<accession>A0A6A8LKM6</accession>